<organism evidence="2 3">
    <name type="scientific">Agathobacter rectalis</name>
    <dbReference type="NCBI Taxonomy" id="39491"/>
    <lineage>
        <taxon>Bacteria</taxon>
        <taxon>Bacillati</taxon>
        <taxon>Bacillota</taxon>
        <taxon>Clostridia</taxon>
        <taxon>Lachnospirales</taxon>
        <taxon>Lachnospiraceae</taxon>
        <taxon>Agathobacter</taxon>
    </lineage>
</organism>
<dbReference type="PANTHER" id="PTHR43441:SF6">
    <property type="entry name" value="N-ACETYLTRANSFERASE DOMAIN-CONTAINING PROTEIN"/>
    <property type="match status" value="1"/>
</dbReference>
<dbReference type="InterPro" id="IPR016181">
    <property type="entry name" value="Acyl_CoA_acyltransferase"/>
</dbReference>
<protein>
    <submittedName>
        <fullName evidence="2">N-acetyltransferase</fullName>
    </submittedName>
</protein>
<evidence type="ECO:0000313" key="3">
    <source>
        <dbReference type="Proteomes" id="UP000260642"/>
    </source>
</evidence>
<dbReference type="EMBL" id="QSOB01000034">
    <property type="protein sequence ID" value="RGI65796.1"/>
    <property type="molecule type" value="Genomic_DNA"/>
</dbReference>
<proteinExistence type="predicted"/>
<dbReference type="Pfam" id="PF13302">
    <property type="entry name" value="Acetyltransf_3"/>
    <property type="match status" value="1"/>
</dbReference>
<dbReference type="Proteomes" id="UP000260642">
    <property type="component" value="Unassembled WGS sequence"/>
</dbReference>
<dbReference type="RefSeq" id="WP_117483098.1">
    <property type="nucleotide sequence ID" value="NZ_QSOB01000034.1"/>
</dbReference>
<feature type="domain" description="N-acetyltransferase" evidence="1">
    <location>
        <begin position="1"/>
        <end position="157"/>
    </location>
</feature>
<dbReference type="InterPro" id="IPR051908">
    <property type="entry name" value="Ribosomal_N-acetyltransferase"/>
</dbReference>
<dbReference type="InterPro" id="IPR000182">
    <property type="entry name" value="GNAT_dom"/>
</dbReference>
<evidence type="ECO:0000259" key="1">
    <source>
        <dbReference type="PROSITE" id="PS51186"/>
    </source>
</evidence>
<dbReference type="GO" id="GO:1990189">
    <property type="term" value="F:protein N-terminal-serine acetyltransferase activity"/>
    <property type="evidence" value="ECO:0007669"/>
    <property type="project" value="TreeGrafter"/>
</dbReference>
<comment type="caution">
    <text evidence="2">The sequence shown here is derived from an EMBL/GenBank/DDBJ whole genome shotgun (WGS) entry which is preliminary data.</text>
</comment>
<dbReference type="AlphaFoldDB" id="A0A3E4E4R6"/>
<reference evidence="2 3" key="1">
    <citation type="submission" date="2018-08" db="EMBL/GenBank/DDBJ databases">
        <title>A genome reference for cultivated species of the human gut microbiota.</title>
        <authorList>
            <person name="Zou Y."/>
            <person name="Xue W."/>
            <person name="Luo G."/>
        </authorList>
    </citation>
    <scope>NUCLEOTIDE SEQUENCE [LARGE SCALE GENOMIC DNA]</scope>
    <source>
        <strain evidence="2 3">TM10-3</strain>
    </source>
</reference>
<dbReference type="PANTHER" id="PTHR43441">
    <property type="entry name" value="RIBOSOMAL-PROTEIN-SERINE ACETYLTRANSFERASE"/>
    <property type="match status" value="1"/>
</dbReference>
<accession>A0A3E4E4R6</accession>
<sequence>MRVETERLYLYPISNDEMRSLIEEQADAEMKQAYTEMLEGCLLEPDSRIWYAVWNMELKNVPGTIVGDYCFKGLGKDGVVEIGYGLREEFRHQGYMVETVKVITEWALSMEGVCAVEAETDLKNVASQNVLRRAGFVKNGVIGEEGPRFVYRGKENER</sequence>
<dbReference type="GO" id="GO:0005737">
    <property type="term" value="C:cytoplasm"/>
    <property type="evidence" value="ECO:0007669"/>
    <property type="project" value="TreeGrafter"/>
</dbReference>
<dbReference type="PROSITE" id="PS51186">
    <property type="entry name" value="GNAT"/>
    <property type="match status" value="1"/>
</dbReference>
<dbReference type="Gene3D" id="3.40.630.30">
    <property type="match status" value="1"/>
</dbReference>
<gene>
    <name evidence="2" type="ORF">DXD95_13725</name>
</gene>
<name>A0A3E4E4R6_9FIRM</name>
<dbReference type="SUPFAM" id="SSF55729">
    <property type="entry name" value="Acyl-CoA N-acyltransferases (Nat)"/>
    <property type="match status" value="1"/>
</dbReference>
<evidence type="ECO:0000313" key="2">
    <source>
        <dbReference type="EMBL" id="RGI65796.1"/>
    </source>
</evidence>
<keyword evidence="2" id="KW-0808">Transferase</keyword>
<dbReference type="GO" id="GO:0008999">
    <property type="term" value="F:protein-N-terminal-alanine acetyltransferase activity"/>
    <property type="evidence" value="ECO:0007669"/>
    <property type="project" value="TreeGrafter"/>
</dbReference>